<keyword evidence="6 8" id="KW-0067">ATP-binding</keyword>
<feature type="binding site" evidence="8">
    <location>
        <position position="9"/>
    </location>
    <ligand>
        <name>Mg(2+)</name>
        <dbReference type="ChEBI" id="CHEBI:18420"/>
    </ligand>
</feature>
<dbReference type="HAMAP" id="MF_00020">
    <property type="entry name" value="Acetate_kinase"/>
    <property type="match status" value="1"/>
</dbReference>
<dbReference type="SUPFAM" id="SSF53067">
    <property type="entry name" value="Actin-like ATPase domain"/>
    <property type="match status" value="2"/>
</dbReference>
<dbReference type="UniPathway" id="UPA00340">
    <property type="reaction ID" value="UER00458"/>
</dbReference>
<protein>
    <recommendedName>
        <fullName evidence="8">Acetate kinase</fullName>
        <ecNumber evidence="8">2.7.2.1</ecNumber>
    </recommendedName>
    <alternativeName>
        <fullName evidence="8">Acetokinase</fullName>
    </alternativeName>
</protein>
<dbReference type="InterPro" id="IPR043129">
    <property type="entry name" value="ATPase_NBD"/>
</dbReference>
<accession>A0A2N0DHG7</accession>
<feature type="site" description="Transition state stabilizer" evidence="8">
    <location>
        <position position="175"/>
    </location>
</feature>
<keyword evidence="1 8" id="KW-0963">Cytoplasm</keyword>
<name>A0A2N0DHG7_RHISU</name>
<gene>
    <name evidence="8" type="primary">ackA</name>
    <name evidence="10" type="ORF">CWR43_00275</name>
</gene>
<evidence type="ECO:0000313" key="10">
    <source>
        <dbReference type="EMBL" id="PKA45510.1"/>
    </source>
</evidence>
<evidence type="ECO:0000256" key="2">
    <source>
        <dbReference type="ARBA" id="ARBA00022679"/>
    </source>
</evidence>
<dbReference type="GO" id="GO:0000287">
    <property type="term" value="F:magnesium ion binding"/>
    <property type="evidence" value="ECO:0007669"/>
    <property type="project" value="UniProtKB-UniRule"/>
</dbReference>
<sequence>MDRVAVTFNAGSTSLKIGVFRLEDGLALRLGSGIATLGDEPRFTFRSSGRDEAIDLPSGAGIDARLVSQVVGCIVRRGFEPIVAGHRIVHGGQAFNGPVLLEPDVVLRMEDLGPLAPVHFPPALAIVRAVRSAYPDIPQTASFDTAFHSSQSSLATRLAIPRALHEAGVRRYGFHGLSYKYVAGELRKHDPDLAAGRVVCAHLGSGASLCGMVDSVSIDTSMGFSALDGIPMSTRPGSLDPGAVVHLLRNNFHDADRLEDFLYHRCGLLGVSGKSGDVRVLLEDFHPASREALDLFCFRIAGEIGRLAVSLGGVDAIVFTAGVGEHQPEIRTGVAHHLGWLGLSLSESANKMNATVISARESEIVALVIPTDEEQVIANEAIEVIIRHKLSHPPVDVPAHQSR</sequence>
<dbReference type="Pfam" id="PF00871">
    <property type="entry name" value="Acetate_kinase"/>
    <property type="match status" value="1"/>
</dbReference>
<proteinExistence type="inferred from homology"/>
<keyword evidence="3 8" id="KW-0479">Metal-binding</keyword>
<dbReference type="AlphaFoldDB" id="A0A2N0DHG7"/>
<feature type="binding site" evidence="8">
    <location>
        <begin position="277"/>
        <end position="279"/>
    </location>
    <ligand>
        <name>ATP</name>
        <dbReference type="ChEBI" id="CHEBI:30616"/>
    </ligand>
</feature>
<dbReference type="PANTHER" id="PTHR21060">
    <property type="entry name" value="ACETATE KINASE"/>
    <property type="match status" value="1"/>
</dbReference>
<feature type="binding site" evidence="8">
    <location>
        <position position="373"/>
    </location>
    <ligand>
        <name>Mg(2+)</name>
        <dbReference type="ChEBI" id="CHEBI:18420"/>
    </ligand>
</feature>
<dbReference type="GO" id="GO:0006083">
    <property type="term" value="P:acetate metabolic process"/>
    <property type="evidence" value="ECO:0007669"/>
    <property type="project" value="TreeGrafter"/>
</dbReference>
<feature type="active site" description="Proton donor/acceptor" evidence="8">
    <location>
        <position position="144"/>
    </location>
</feature>
<comment type="subunit">
    <text evidence="8">Homodimer.</text>
</comment>
<reference evidence="10 11" key="2">
    <citation type="submission" date="2017-12" db="EMBL/GenBank/DDBJ databases">
        <title>Genome sequence of Rhizobium sullae HCNT1 isolated from Sulla coronaria nodules and featuring peculiar denitrification phenotypes.</title>
        <authorList>
            <person name="De Diego-Diaz B."/>
            <person name="Treu L."/>
            <person name="Campanaro S."/>
            <person name="Da Silva Duarte V."/>
            <person name="Basaglia M."/>
            <person name="Favaro L."/>
            <person name="Casella S."/>
            <person name="Squartini A."/>
        </authorList>
    </citation>
    <scope>NUCLEOTIDE SEQUENCE [LARGE SCALE GENOMIC DNA]</scope>
    <source>
        <strain evidence="10 11">HCNT1</strain>
    </source>
</reference>
<dbReference type="Gene3D" id="3.30.420.40">
    <property type="match status" value="2"/>
</dbReference>
<evidence type="ECO:0000256" key="4">
    <source>
        <dbReference type="ARBA" id="ARBA00022741"/>
    </source>
</evidence>
<dbReference type="PANTHER" id="PTHR21060:SF21">
    <property type="entry name" value="ACETATE KINASE"/>
    <property type="match status" value="1"/>
</dbReference>
<comment type="subcellular location">
    <subcellularLocation>
        <location evidence="8">Cytoplasm</location>
    </subcellularLocation>
</comment>
<dbReference type="PRINTS" id="PR00471">
    <property type="entry name" value="ACETATEKNASE"/>
</dbReference>
<dbReference type="InterPro" id="IPR000890">
    <property type="entry name" value="Aliphatic_acid_kin_short-chain"/>
</dbReference>
<keyword evidence="2 8" id="KW-0808">Transferase</keyword>
<dbReference type="EC" id="2.7.2.1" evidence="8"/>
<dbReference type="Proteomes" id="UP000232164">
    <property type="component" value="Unassembled WGS sequence"/>
</dbReference>
<dbReference type="STRING" id="1041146.GCA_000427985_03283"/>
<evidence type="ECO:0000256" key="7">
    <source>
        <dbReference type="ARBA" id="ARBA00022842"/>
    </source>
</evidence>
<comment type="function">
    <text evidence="8">Catalyzes the formation of acetyl phosphate from acetate and ATP. Can also catalyze the reverse reaction.</text>
</comment>
<feature type="binding site" evidence="8">
    <location>
        <position position="87"/>
    </location>
    <ligand>
        <name>substrate</name>
    </ligand>
</feature>
<evidence type="ECO:0000256" key="9">
    <source>
        <dbReference type="RuleBase" id="RU003835"/>
    </source>
</evidence>
<evidence type="ECO:0000256" key="3">
    <source>
        <dbReference type="ARBA" id="ARBA00022723"/>
    </source>
</evidence>
<organism evidence="10 11">
    <name type="scientific">Rhizobium sullae</name>
    <name type="common">Rhizobium hedysari</name>
    <dbReference type="NCBI Taxonomy" id="50338"/>
    <lineage>
        <taxon>Bacteria</taxon>
        <taxon>Pseudomonadati</taxon>
        <taxon>Pseudomonadota</taxon>
        <taxon>Alphaproteobacteria</taxon>
        <taxon>Hyphomicrobiales</taxon>
        <taxon>Rhizobiaceae</taxon>
        <taxon>Rhizobium/Agrobacterium group</taxon>
        <taxon>Rhizobium</taxon>
    </lineage>
</organism>
<keyword evidence="4 8" id="KW-0547">Nucleotide-binding</keyword>
<comment type="similarity">
    <text evidence="8 9">Belongs to the acetokinase family.</text>
</comment>
<comment type="catalytic activity">
    <reaction evidence="8">
        <text>acetate + ATP = acetyl phosphate + ADP</text>
        <dbReference type="Rhea" id="RHEA:11352"/>
        <dbReference type="ChEBI" id="CHEBI:22191"/>
        <dbReference type="ChEBI" id="CHEBI:30089"/>
        <dbReference type="ChEBI" id="CHEBI:30616"/>
        <dbReference type="ChEBI" id="CHEBI:456216"/>
        <dbReference type="EC" id="2.7.2.1"/>
    </reaction>
</comment>
<comment type="cofactor">
    <cofactor evidence="8">
        <name>Mg(2+)</name>
        <dbReference type="ChEBI" id="CHEBI:18420"/>
    </cofactor>
    <cofactor evidence="8">
        <name>Mn(2+)</name>
        <dbReference type="ChEBI" id="CHEBI:29035"/>
    </cofactor>
    <text evidence="8">Mg(2+). Can also accept Mn(2+).</text>
</comment>
<dbReference type="GO" id="GO:0006085">
    <property type="term" value="P:acetyl-CoA biosynthetic process"/>
    <property type="evidence" value="ECO:0007669"/>
    <property type="project" value="UniProtKB-UniRule"/>
</dbReference>
<feature type="binding site" evidence="8">
    <location>
        <begin position="202"/>
        <end position="206"/>
    </location>
    <ligand>
        <name>ATP</name>
        <dbReference type="ChEBI" id="CHEBI:30616"/>
    </ligand>
</feature>
<evidence type="ECO:0000313" key="11">
    <source>
        <dbReference type="Proteomes" id="UP000232164"/>
    </source>
</evidence>
<dbReference type="GO" id="GO:0008776">
    <property type="term" value="F:acetate kinase activity"/>
    <property type="evidence" value="ECO:0007669"/>
    <property type="project" value="UniProtKB-UniRule"/>
</dbReference>
<dbReference type="PIRSF" id="PIRSF000722">
    <property type="entry name" value="Acetate_prop_kin"/>
    <property type="match status" value="1"/>
</dbReference>
<comment type="pathway">
    <text evidence="8">Metabolic intermediate biosynthesis; acetyl-CoA biosynthesis; acetyl-CoA from acetate: step 1/2.</text>
</comment>
<keyword evidence="7 8" id="KW-0460">Magnesium</keyword>
<dbReference type="InterPro" id="IPR004372">
    <property type="entry name" value="Ac/propionate_kinase"/>
</dbReference>
<keyword evidence="5 8" id="KW-0418">Kinase</keyword>
<evidence type="ECO:0000256" key="8">
    <source>
        <dbReference type="HAMAP-Rule" id="MF_00020"/>
    </source>
</evidence>
<evidence type="ECO:0000256" key="5">
    <source>
        <dbReference type="ARBA" id="ARBA00022777"/>
    </source>
</evidence>
<comment type="caution">
    <text evidence="10">The sequence shown here is derived from an EMBL/GenBank/DDBJ whole genome shotgun (WGS) entry which is preliminary data.</text>
</comment>
<dbReference type="GO" id="GO:0005524">
    <property type="term" value="F:ATP binding"/>
    <property type="evidence" value="ECO:0007669"/>
    <property type="project" value="UniProtKB-KW"/>
</dbReference>
<reference evidence="10 11" key="1">
    <citation type="submission" date="2017-11" db="EMBL/GenBank/DDBJ databases">
        <authorList>
            <person name="Han C.G."/>
        </authorList>
    </citation>
    <scope>NUCLEOTIDE SEQUENCE [LARGE SCALE GENOMIC DNA]</scope>
    <source>
        <strain evidence="10 11">HCNT1</strain>
    </source>
</reference>
<dbReference type="EMBL" id="PIQN01000001">
    <property type="protein sequence ID" value="PKA45510.1"/>
    <property type="molecule type" value="Genomic_DNA"/>
</dbReference>
<feature type="site" description="Transition state stabilizer" evidence="8">
    <location>
        <position position="235"/>
    </location>
</feature>
<evidence type="ECO:0000256" key="1">
    <source>
        <dbReference type="ARBA" id="ARBA00022490"/>
    </source>
</evidence>
<evidence type="ECO:0000256" key="6">
    <source>
        <dbReference type="ARBA" id="ARBA00022840"/>
    </source>
</evidence>
<dbReference type="RefSeq" id="WP_100770303.1">
    <property type="nucleotide sequence ID" value="NZ_PIQN01000001.1"/>
</dbReference>
<dbReference type="GO" id="GO:0005829">
    <property type="term" value="C:cytosol"/>
    <property type="evidence" value="ECO:0007669"/>
    <property type="project" value="TreeGrafter"/>
</dbReference>
<feature type="binding site" evidence="8">
    <location>
        <position position="16"/>
    </location>
    <ligand>
        <name>ATP</name>
        <dbReference type="ChEBI" id="CHEBI:30616"/>
    </ligand>
</feature>
<dbReference type="NCBIfam" id="NF005462">
    <property type="entry name" value="PRK07058.1"/>
    <property type="match status" value="1"/>
</dbReference>
<feature type="binding site" evidence="8">
    <location>
        <begin position="322"/>
        <end position="326"/>
    </location>
    <ligand>
        <name>ATP</name>
        <dbReference type="ChEBI" id="CHEBI:30616"/>
    </ligand>
</feature>